<evidence type="ECO:0000313" key="3">
    <source>
        <dbReference type="Proteomes" id="UP000007796"/>
    </source>
</evidence>
<feature type="transmembrane region" description="Helical" evidence="1">
    <location>
        <begin position="289"/>
        <end position="307"/>
    </location>
</feature>
<keyword evidence="3" id="KW-1185">Reference proteome</keyword>
<proteinExistence type="predicted"/>
<dbReference type="OrthoDB" id="3474066at2759"/>
<dbReference type="RefSeq" id="XP_014173556.1">
    <property type="nucleotide sequence ID" value="XM_014318081.1"/>
</dbReference>
<dbReference type="Proteomes" id="UP000007796">
    <property type="component" value="Unassembled WGS sequence"/>
</dbReference>
<keyword evidence="1" id="KW-0472">Membrane</keyword>
<sequence length="350" mass="40228">MEAKRKSHNQVPGHRRPGVVLLKIKRSCNAQEGDYHGECMGCKKSLGRTWRLPCLRLKIGDVELSKPCQVKGHEWTLRWKENSVLNDIGGWASSEVRVIRLTEGYTDDFVEFRVREFIPKAGDSLRRSWMTPTGEVRSVDIPAYAIVDTDTIVPQYKAYIKKGLTKCCHRVLDEHKGKLIWWTYSDALRLSRLPSPLSVEERKVLSDTLELWMAVRLTTRSFEIVGPETLGMPPNIFDETNPSCGKIPIPPVMGAQLDSSLIHEIQFRSRRTALEGLHKLITENKAKSWLTTYLIIFILLHNTALLMKHDASYARKHGMNDLRDSNAYEDDFYFVSQLYEVNWQPRSMAI</sequence>
<dbReference type="HOGENOM" id="CLU_022251_0_0_1"/>
<evidence type="ECO:0000256" key="1">
    <source>
        <dbReference type="SAM" id="Phobius"/>
    </source>
</evidence>
<keyword evidence="1" id="KW-1133">Transmembrane helix</keyword>
<reference evidence="2 3" key="1">
    <citation type="journal article" date="2011" name="Proc. Natl. Acad. Sci. U.S.A.">
        <title>Genome and transcriptome analyses of the mountain pine beetle-fungal symbiont Grosmannia clavigera, a lodgepole pine pathogen.</title>
        <authorList>
            <person name="DiGuistini S."/>
            <person name="Wang Y."/>
            <person name="Liao N.Y."/>
            <person name="Taylor G."/>
            <person name="Tanguay P."/>
            <person name="Feau N."/>
            <person name="Henrissat B."/>
            <person name="Chan S.K."/>
            <person name="Hesse-Orce U."/>
            <person name="Alamouti S.M."/>
            <person name="Tsui C.K.M."/>
            <person name="Docking R.T."/>
            <person name="Levasseur A."/>
            <person name="Haridas S."/>
            <person name="Robertson G."/>
            <person name="Birol I."/>
            <person name="Holt R.A."/>
            <person name="Marra M.A."/>
            <person name="Hamelin R.C."/>
            <person name="Hirst M."/>
            <person name="Jones S.J.M."/>
            <person name="Bohlmann J."/>
            <person name="Breuil C."/>
        </authorList>
    </citation>
    <scope>NUCLEOTIDE SEQUENCE [LARGE SCALE GENOMIC DNA]</scope>
    <source>
        <strain evidence="3">kw1407 / UAMH 11150</strain>
    </source>
</reference>
<dbReference type="InParanoid" id="F0XF13"/>
<dbReference type="InterPro" id="IPR052973">
    <property type="entry name" value="Fungal_sec-metab_reg_TF"/>
</dbReference>
<dbReference type="STRING" id="655863.F0XF13"/>
<dbReference type="EMBL" id="GL629765">
    <property type="protein sequence ID" value="EFX04074.1"/>
    <property type="molecule type" value="Genomic_DNA"/>
</dbReference>
<evidence type="ECO:0000313" key="2">
    <source>
        <dbReference type="EMBL" id="EFX04074.1"/>
    </source>
</evidence>
<organism evidence="3">
    <name type="scientific">Grosmannia clavigera (strain kw1407 / UAMH 11150)</name>
    <name type="common">Blue stain fungus</name>
    <name type="synonym">Graphiocladiella clavigera</name>
    <dbReference type="NCBI Taxonomy" id="655863"/>
    <lineage>
        <taxon>Eukaryota</taxon>
        <taxon>Fungi</taxon>
        <taxon>Dikarya</taxon>
        <taxon>Ascomycota</taxon>
        <taxon>Pezizomycotina</taxon>
        <taxon>Sordariomycetes</taxon>
        <taxon>Sordariomycetidae</taxon>
        <taxon>Ophiostomatales</taxon>
        <taxon>Ophiostomataceae</taxon>
        <taxon>Leptographium</taxon>
    </lineage>
</organism>
<keyword evidence="1" id="KW-0812">Transmembrane</keyword>
<dbReference type="AlphaFoldDB" id="F0XF13"/>
<dbReference type="PANTHER" id="PTHR35392">
    <property type="entry name" value="ZN(II)2CYS6 TRANSCRIPTION FACTOR (EUROFUNG)-RELATED-RELATED"/>
    <property type="match status" value="1"/>
</dbReference>
<dbReference type="GeneID" id="25973833"/>
<dbReference type="PANTHER" id="PTHR35392:SF3">
    <property type="entry name" value="ZN(2)-C6 FUNGAL-TYPE DOMAIN-CONTAINING PROTEIN"/>
    <property type="match status" value="1"/>
</dbReference>
<protein>
    <submittedName>
        <fullName evidence="2">Uncharacterized protein</fullName>
    </submittedName>
</protein>
<dbReference type="eggNOG" id="ENOG502S5SN">
    <property type="taxonomic scope" value="Eukaryota"/>
</dbReference>
<gene>
    <name evidence="2" type="ORF">CMQ_1002</name>
</gene>
<name>F0XF13_GROCL</name>
<accession>F0XF13</accession>